<evidence type="ECO:0000313" key="2">
    <source>
        <dbReference type="EMBL" id="MFD2114591.1"/>
    </source>
</evidence>
<protein>
    <submittedName>
        <fullName evidence="2">Gfo/Idh/MocA family protein</fullName>
    </submittedName>
</protein>
<dbReference type="PANTHER" id="PTHR43377">
    <property type="entry name" value="BILIVERDIN REDUCTASE A"/>
    <property type="match status" value="1"/>
</dbReference>
<accession>A0ABW4YFW8</accession>
<organism evidence="2 3">
    <name type="scientific">Paenibacillus yanchengensis</name>
    <dbReference type="NCBI Taxonomy" id="2035833"/>
    <lineage>
        <taxon>Bacteria</taxon>
        <taxon>Bacillati</taxon>
        <taxon>Bacillota</taxon>
        <taxon>Bacilli</taxon>
        <taxon>Bacillales</taxon>
        <taxon>Paenibacillaceae</taxon>
        <taxon>Paenibacillus</taxon>
    </lineage>
</organism>
<dbReference type="Proteomes" id="UP001597362">
    <property type="component" value="Unassembled WGS sequence"/>
</dbReference>
<reference evidence="3" key="1">
    <citation type="journal article" date="2019" name="Int. J. Syst. Evol. Microbiol.">
        <title>The Global Catalogue of Microorganisms (GCM) 10K type strain sequencing project: providing services to taxonomists for standard genome sequencing and annotation.</title>
        <authorList>
            <consortium name="The Broad Institute Genomics Platform"/>
            <consortium name="The Broad Institute Genome Sequencing Center for Infectious Disease"/>
            <person name="Wu L."/>
            <person name="Ma J."/>
        </authorList>
    </citation>
    <scope>NUCLEOTIDE SEQUENCE [LARGE SCALE GENOMIC DNA]</scope>
    <source>
        <strain evidence="3">GH52</strain>
    </source>
</reference>
<gene>
    <name evidence="2" type="ORF">ACFSJH_02370</name>
</gene>
<dbReference type="EMBL" id="JBHUHO010000007">
    <property type="protein sequence ID" value="MFD2114591.1"/>
    <property type="molecule type" value="Genomic_DNA"/>
</dbReference>
<dbReference type="Pfam" id="PF01408">
    <property type="entry name" value="GFO_IDH_MocA"/>
    <property type="match status" value="1"/>
</dbReference>
<dbReference type="RefSeq" id="WP_377769604.1">
    <property type="nucleotide sequence ID" value="NZ_JBHUHO010000007.1"/>
</dbReference>
<evidence type="ECO:0000313" key="3">
    <source>
        <dbReference type="Proteomes" id="UP001597362"/>
    </source>
</evidence>
<sequence>MSEQLLKIGMIGLDTSHVVAFTELLNSADHEHHVSGGKVIVAYPGGSADFELSYGRVEQFTTALKEKHNITIVDTIEEVATMSDALLLESVDGRVHLEQFQQIASYGKPVFIDKPLTTSYADAEAIYQLAKQHNAPVMSCSSLRYAGTFQEALADEQKGAIYGADCYGPLALQPTQPGLFWYGVHTAEMLFAALGAGCEEVRAVVEEDHEVYVGKWSGGRLGTLRGNRSGNGQFGAVVHRQAGSQLIDVQASKIPFYALMLQQIISFFKSGQSAIPAEETLAIIRFIEAANKSRQTGLSVKL</sequence>
<dbReference type="Gene3D" id="3.40.50.720">
    <property type="entry name" value="NAD(P)-binding Rossmann-like Domain"/>
    <property type="match status" value="1"/>
</dbReference>
<comment type="caution">
    <text evidence="2">The sequence shown here is derived from an EMBL/GenBank/DDBJ whole genome shotgun (WGS) entry which is preliminary data.</text>
</comment>
<dbReference type="SUPFAM" id="SSF51735">
    <property type="entry name" value="NAD(P)-binding Rossmann-fold domains"/>
    <property type="match status" value="1"/>
</dbReference>
<feature type="domain" description="Gfo/Idh/MocA-like oxidoreductase N-terminal" evidence="1">
    <location>
        <begin position="63"/>
        <end position="138"/>
    </location>
</feature>
<evidence type="ECO:0000259" key="1">
    <source>
        <dbReference type="Pfam" id="PF01408"/>
    </source>
</evidence>
<dbReference type="PANTHER" id="PTHR43377:SF1">
    <property type="entry name" value="BILIVERDIN REDUCTASE A"/>
    <property type="match status" value="1"/>
</dbReference>
<dbReference type="Gene3D" id="3.30.360.10">
    <property type="entry name" value="Dihydrodipicolinate Reductase, domain 2"/>
    <property type="match status" value="1"/>
</dbReference>
<dbReference type="InterPro" id="IPR036291">
    <property type="entry name" value="NAD(P)-bd_dom_sf"/>
</dbReference>
<proteinExistence type="predicted"/>
<name>A0ABW4YFW8_9BACL</name>
<dbReference type="InterPro" id="IPR051450">
    <property type="entry name" value="Gfo/Idh/MocA_Oxidoreductases"/>
</dbReference>
<dbReference type="InterPro" id="IPR000683">
    <property type="entry name" value="Gfo/Idh/MocA-like_OxRdtase_N"/>
</dbReference>
<keyword evidence="3" id="KW-1185">Reference proteome</keyword>